<evidence type="ECO:0000256" key="1">
    <source>
        <dbReference type="ARBA" id="ARBA00023002"/>
    </source>
</evidence>
<protein>
    <recommendedName>
        <fullName evidence="3">D-isomer specific 2-hydroxyacid dehydrogenase NAD-binding domain-containing protein</fullName>
    </recommendedName>
</protein>
<dbReference type="GO" id="GO:0051287">
    <property type="term" value="F:NAD binding"/>
    <property type="evidence" value="ECO:0007669"/>
    <property type="project" value="InterPro"/>
</dbReference>
<dbReference type="AlphaFoldDB" id="A0A062Y2T3"/>
<dbReference type="SUPFAM" id="SSF51735">
    <property type="entry name" value="NAD(P)-binding Rossmann-fold domains"/>
    <property type="match status" value="1"/>
</dbReference>
<feature type="domain" description="D-isomer specific 2-hydroxyacid dehydrogenase NAD-binding" evidence="3">
    <location>
        <begin position="117"/>
        <end position="287"/>
    </location>
</feature>
<dbReference type="InterPro" id="IPR006140">
    <property type="entry name" value="D-isomer_DH_NAD-bd"/>
</dbReference>
<evidence type="ECO:0000313" key="5">
    <source>
        <dbReference type="Proteomes" id="UP000027284"/>
    </source>
</evidence>
<dbReference type="STRING" id="1312852.EG19_09920"/>
<dbReference type="InterPro" id="IPR036291">
    <property type="entry name" value="NAD(P)-bd_dom_sf"/>
</dbReference>
<dbReference type="Proteomes" id="UP000027284">
    <property type="component" value="Unassembled WGS sequence"/>
</dbReference>
<dbReference type="PANTHER" id="PTHR43333">
    <property type="entry name" value="2-HACID_DH_C DOMAIN-CONTAINING PROTEIN"/>
    <property type="match status" value="1"/>
</dbReference>
<evidence type="ECO:0000259" key="3">
    <source>
        <dbReference type="Pfam" id="PF02826"/>
    </source>
</evidence>
<gene>
    <name evidence="4" type="ORF">EG19_09920</name>
</gene>
<sequence>MMESPSHASVRRVLVPEKLARTLVSDFGIASEALVPWFGDLPNGELIAASSAAVLWHRDPARLCHHLLQHKPRWEWMHSLWTGIEHLPVKELHRAVRVLTTGKGTGAIPLAEWVLLALLWHAKRVAEHEAAFRQGLWETLELAELQQATVVLLGLGAVGRQVAKLLRACGARVVGVARSPRKVAGCTEVVPLEQLPVVCHQAQALVLVLPGTPATNSMVNAQVLAALPDGALVVNIGRAAVVEEQALFSEVASGRLWAALDVWWQEPLPAESPWRTVKNLLPSPHGAYRTRPFTQRHAQRVAENVKAYLAGRPLQARVTPREWQEILGFGA</sequence>
<keyword evidence="5" id="KW-1185">Reference proteome</keyword>
<dbReference type="PANTHER" id="PTHR43333:SF1">
    <property type="entry name" value="D-ISOMER SPECIFIC 2-HYDROXYACID DEHYDROGENASE NAD-BINDING DOMAIN-CONTAINING PROTEIN"/>
    <property type="match status" value="1"/>
</dbReference>
<evidence type="ECO:0000256" key="2">
    <source>
        <dbReference type="ARBA" id="ARBA00023027"/>
    </source>
</evidence>
<dbReference type="Gene3D" id="3.40.50.720">
    <property type="entry name" value="NAD(P)-binding Rossmann-like Domain"/>
    <property type="match status" value="2"/>
</dbReference>
<dbReference type="Pfam" id="PF02826">
    <property type="entry name" value="2-Hacid_dh_C"/>
    <property type="match status" value="1"/>
</dbReference>
<evidence type="ECO:0000313" key="4">
    <source>
        <dbReference type="EMBL" id="KDA54731.1"/>
    </source>
</evidence>
<organism evidence="4 5">
    <name type="scientific">Thermoanaerobaculum aquaticum</name>
    <dbReference type="NCBI Taxonomy" id="1312852"/>
    <lineage>
        <taxon>Bacteria</taxon>
        <taxon>Pseudomonadati</taxon>
        <taxon>Acidobacteriota</taxon>
        <taxon>Thermoanaerobaculia</taxon>
        <taxon>Thermoanaerobaculales</taxon>
        <taxon>Thermoanaerobaculaceae</taxon>
        <taxon>Thermoanaerobaculum</taxon>
    </lineage>
</organism>
<name>A0A062Y2T3_9BACT</name>
<dbReference type="GO" id="GO:0016491">
    <property type="term" value="F:oxidoreductase activity"/>
    <property type="evidence" value="ECO:0007669"/>
    <property type="project" value="UniProtKB-KW"/>
</dbReference>
<proteinExistence type="predicted"/>
<accession>A0A062Y2T3</accession>
<keyword evidence="1" id="KW-0560">Oxidoreductase</keyword>
<comment type="caution">
    <text evidence="4">The sequence shown here is derived from an EMBL/GenBank/DDBJ whole genome shotgun (WGS) entry which is preliminary data.</text>
</comment>
<reference evidence="4 5" key="1">
    <citation type="submission" date="2014-04" db="EMBL/GenBank/DDBJ databases">
        <title>The Genome Sequence of Thermoanaerobaculum aquaticum MP-01, The First Cultivated Group 23 Acidobacterium.</title>
        <authorList>
            <person name="Stamps B.W."/>
            <person name="Losey N.A."/>
            <person name="Lawson P.A."/>
            <person name="Stevenson B.S."/>
        </authorList>
    </citation>
    <scope>NUCLEOTIDE SEQUENCE [LARGE SCALE GENOMIC DNA]</scope>
    <source>
        <strain evidence="4 5">MP-01</strain>
    </source>
</reference>
<keyword evidence="2" id="KW-0520">NAD</keyword>
<dbReference type="EMBL" id="JMFG01000005">
    <property type="protein sequence ID" value="KDA54731.1"/>
    <property type="molecule type" value="Genomic_DNA"/>
</dbReference>